<evidence type="ECO:0000256" key="8">
    <source>
        <dbReference type="ARBA" id="ARBA00022917"/>
    </source>
</evidence>
<dbReference type="EC" id="6.1.1.22" evidence="3"/>
<name>A0A2G8SJ38_9APHY</name>
<keyword evidence="6" id="KW-0547">Nucleotide-binding</keyword>
<accession>A0A2G8SJ38</accession>
<dbReference type="CDD" id="cd00776">
    <property type="entry name" value="AsxRS_core"/>
    <property type="match status" value="1"/>
</dbReference>
<dbReference type="CDD" id="cd04323">
    <property type="entry name" value="AsnRS_cyto_like_N"/>
    <property type="match status" value="1"/>
</dbReference>
<comment type="subcellular location">
    <subcellularLocation>
        <location evidence="1">Cytoplasm</location>
    </subcellularLocation>
</comment>
<dbReference type="GO" id="GO:0005524">
    <property type="term" value="F:ATP binding"/>
    <property type="evidence" value="ECO:0007669"/>
    <property type="project" value="UniProtKB-KW"/>
</dbReference>
<dbReference type="Pfam" id="PF20917">
    <property type="entry name" value="AsnRS_N"/>
    <property type="match status" value="1"/>
</dbReference>
<keyword evidence="7" id="KW-0067">ATP-binding</keyword>
<dbReference type="GO" id="GO:0006421">
    <property type="term" value="P:asparaginyl-tRNA aminoacylation"/>
    <property type="evidence" value="ECO:0007669"/>
    <property type="project" value="InterPro"/>
</dbReference>
<feature type="domain" description="Aminoacyl-transfer RNA synthetases class-II family profile" evidence="13">
    <location>
        <begin position="268"/>
        <end position="584"/>
    </location>
</feature>
<dbReference type="Pfam" id="PF00152">
    <property type="entry name" value="tRNA-synt_2"/>
    <property type="match status" value="1"/>
</dbReference>
<dbReference type="GO" id="GO:0005737">
    <property type="term" value="C:cytoplasm"/>
    <property type="evidence" value="ECO:0007669"/>
    <property type="project" value="UniProtKB-SubCell"/>
</dbReference>
<dbReference type="PRINTS" id="PR01042">
    <property type="entry name" value="TRNASYNTHASP"/>
</dbReference>
<comment type="caution">
    <text evidence="14">The sequence shown here is derived from an EMBL/GenBank/DDBJ whole genome shotgun (WGS) entry which is preliminary data.</text>
</comment>
<proteinExistence type="inferred from homology"/>
<evidence type="ECO:0000256" key="9">
    <source>
        <dbReference type="ARBA" id="ARBA00023146"/>
    </source>
</evidence>
<dbReference type="PANTHER" id="PTHR22594">
    <property type="entry name" value="ASPARTYL/LYSYL-TRNA SYNTHETASE"/>
    <property type="match status" value="1"/>
</dbReference>
<protein>
    <recommendedName>
        <fullName evidence="3">asparagine--tRNA ligase</fullName>
        <ecNumber evidence="3">6.1.1.22</ecNumber>
    </recommendedName>
    <alternativeName>
        <fullName evidence="10">Asparaginyl-tRNA synthetase</fullName>
    </alternativeName>
</protein>
<dbReference type="InterPro" id="IPR048952">
    <property type="entry name" value="AsnRS_N"/>
</dbReference>
<evidence type="ECO:0000256" key="7">
    <source>
        <dbReference type="ARBA" id="ARBA00022840"/>
    </source>
</evidence>
<feature type="region of interest" description="Disordered" evidence="12">
    <location>
        <begin position="1"/>
        <end position="20"/>
    </location>
</feature>
<gene>
    <name evidence="14" type="ORF">GSI_04420</name>
</gene>
<dbReference type="InterPro" id="IPR012340">
    <property type="entry name" value="NA-bd_OB-fold"/>
</dbReference>
<dbReference type="InterPro" id="IPR002312">
    <property type="entry name" value="Asp/Asn-tRNA-synth_IIb"/>
</dbReference>
<comment type="similarity">
    <text evidence="2">Belongs to the class-II aminoacyl-tRNA synthetase family.</text>
</comment>
<evidence type="ECO:0000256" key="3">
    <source>
        <dbReference type="ARBA" id="ARBA00012816"/>
    </source>
</evidence>
<dbReference type="NCBIfam" id="TIGR00457">
    <property type="entry name" value="asnS"/>
    <property type="match status" value="1"/>
</dbReference>
<dbReference type="Proteomes" id="UP000230002">
    <property type="component" value="Unassembled WGS sequence"/>
</dbReference>
<dbReference type="InterPro" id="IPR004364">
    <property type="entry name" value="Aa-tRNA-synt_II"/>
</dbReference>
<comment type="catalytic activity">
    <reaction evidence="11">
        <text>tRNA(Asn) + L-asparagine + ATP = L-asparaginyl-tRNA(Asn) + AMP + diphosphate + H(+)</text>
        <dbReference type="Rhea" id="RHEA:11180"/>
        <dbReference type="Rhea" id="RHEA-COMP:9659"/>
        <dbReference type="Rhea" id="RHEA-COMP:9674"/>
        <dbReference type="ChEBI" id="CHEBI:15378"/>
        <dbReference type="ChEBI" id="CHEBI:30616"/>
        <dbReference type="ChEBI" id="CHEBI:33019"/>
        <dbReference type="ChEBI" id="CHEBI:58048"/>
        <dbReference type="ChEBI" id="CHEBI:78442"/>
        <dbReference type="ChEBI" id="CHEBI:78515"/>
        <dbReference type="ChEBI" id="CHEBI:456215"/>
        <dbReference type="EC" id="6.1.1.22"/>
    </reaction>
</comment>
<dbReference type="InterPro" id="IPR045864">
    <property type="entry name" value="aa-tRNA-synth_II/BPL/LPL"/>
</dbReference>
<evidence type="ECO:0000256" key="2">
    <source>
        <dbReference type="ARBA" id="ARBA00008226"/>
    </source>
</evidence>
<dbReference type="SUPFAM" id="SSF50249">
    <property type="entry name" value="Nucleic acid-binding proteins"/>
    <property type="match status" value="1"/>
</dbReference>
<dbReference type="Pfam" id="PF01336">
    <property type="entry name" value="tRNA_anti-codon"/>
    <property type="match status" value="1"/>
</dbReference>
<evidence type="ECO:0000256" key="1">
    <source>
        <dbReference type="ARBA" id="ARBA00004496"/>
    </source>
</evidence>
<dbReference type="GO" id="GO:0004816">
    <property type="term" value="F:asparagine-tRNA ligase activity"/>
    <property type="evidence" value="ECO:0007669"/>
    <property type="project" value="UniProtKB-EC"/>
</dbReference>
<feature type="compositionally biased region" description="Basic and acidic residues" evidence="12">
    <location>
        <begin position="82"/>
        <end position="91"/>
    </location>
</feature>
<evidence type="ECO:0000256" key="4">
    <source>
        <dbReference type="ARBA" id="ARBA00022490"/>
    </source>
</evidence>
<evidence type="ECO:0000256" key="11">
    <source>
        <dbReference type="ARBA" id="ARBA00047844"/>
    </source>
</evidence>
<dbReference type="EMBL" id="AYKW01000007">
    <property type="protein sequence ID" value="PIL33795.1"/>
    <property type="molecule type" value="Genomic_DNA"/>
</dbReference>
<sequence>MHSPFQAAHISPPKTIHSPTMAPIHVDEATGSDETGKGTPEAPYQSLAFALYTHPDGAFQIRKDASTPYDEPTQSALKKAKKGADGIEKKKKKAEELAQREAKEKADARERKEKKLGESKKIVLQEDPSLPKATKAKVINLASLRTQRIRTSGWVHRLRDQKEIIFVVLRDGTGFLQCVLSGQVAQTYEALTLTLESTIEVVGTLKVVPEGQTAPGGHELVVDYWRVLGAAPGGDEAFTNRLNEKSDPSIQADLRHLVLRGETASAVLKLRAALLAGFRTSLTSHDLLEVTPPCLVQTQVEGGATLFKLDYYGQPAFLTQSSQLYLETCLPSLGDVFCVQESFRAENSHTRRHLAEYTHLEAELAFITFDDLMTHIEAIICETVDRLLADPPSAALIKQLNPNFVKPERPFMRLSYVDAIKWLNDHDIKHEAEDADGNMIKDEQGNPIMLEHKVGDDIAEAAERRMTDILARPVFLHGFPAELKAFYMKKIKTDGEGAAATFTESCDLLMPGVGEIVGGSMRIADAEEMLAAYKREGIDAEPYYWYTDQRKYGTCEHGGYGLGVERLLAWLANRYTVRECSLYPRWPGRATP</sequence>
<dbReference type="OrthoDB" id="1931232at2759"/>
<keyword evidence="8" id="KW-0648">Protein biosynthesis</keyword>
<keyword evidence="5" id="KW-0436">Ligase</keyword>
<evidence type="ECO:0000256" key="12">
    <source>
        <dbReference type="SAM" id="MobiDB-lite"/>
    </source>
</evidence>
<dbReference type="Gene3D" id="3.30.1910.20">
    <property type="entry name" value="asparaginyl-tRNA synthetase, N-terminal domain"/>
    <property type="match status" value="1"/>
</dbReference>
<dbReference type="GO" id="GO:0003676">
    <property type="term" value="F:nucleic acid binding"/>
    <property type="evidence" value="ECO:0007669"/>
    <property type="project" value="InterPro"/>
</dbReference>
<dbReference type="Gene3D" id="2.40.50.140">
    <property type="entry name" value="Nucleic acid-binding proteins"/>
    <property type="match status" value="1"/>
</dbReference>
<dbReference type="InterPro" id="IPR004522">
    <property type="entry name" value="Asn-tRNA-ligase"/>
</dbReference>
<dbReference type="InterPro" id="IPR006195">
    <property type="entry name" value="aa-tRNA-synth_II"/>
</dbReference>
<dbReference type="InterPro" id="IPR004365">
    <property type="entry name" value="NA-bd_OB_tRNA"/>
</dbReference>
<dbReference type="STRING" id="1077348.A0A2G8SJ38"/>
<keyword evidence="15" id="KW-1185">Reference proteome</keyword>
<dbReference type="PROSITE" id="PS50862">
    <property type="entry name" value="AA_TRNA_LIGASE_II"/>
    <property type="match status" value="1"/>
</dbReference>
<evidence type="ECO:0000313" key="14">
    <source>
        <dbReference type="EMBL" id="PIL33795.1"/>
    </source>
</evidence>
<evidence type="ECO:0000256" key="5">
    <source>
        <dbReference type="ARBA" id="ARBA00022598"/>
    </source>
</evidence>
<evidence type="ECO:0000256" key="10">
    <source>
        <dbReference type="ARBA" id="ARBA00029886"/>
    </source>
</evidence>
<reference evidence="14 15" key="1">
    <citation type="journal article" date="2015" name="Sci. Rep.">
        <title>Chromosome-level genome map provides insights into diverse defense mechanisms in the medicinal fungus Ganoderma sinense.</title>
        <authorList>
            <person name="Zhu Y."/>
            <person name="Xu J."/>
            <person name="Sun C."/>
            <person name="Zhou S."/>
            <person name="Xu H."/>
            <person name="Nelson D.R."/>
            <person name="Qian J."/>
            <person name="Song J."/>
            <person name="Luo H."/>
            <person name="Xiang L."/>
            <person name="Li Y."/>
            <person name="Xu Z."/>
            <person name="Ji A."/>
            <person name="Wang L."/>
            <person name="Lu S."/>
            <person name="Hayward A."/>
            <person name="Sun W."/>
            <person name="Li X."/>
            <person name="Schwartz D.C."/>
            <person name="Wang Y."/>
            <person name="Chen S."/>
        </authorList>
    </citation>
    <scope>NUCLEOTIDE SEQUENCE [LARGE SCALE GENOMIC DNA]</scope>
    <source>
        <strain evidence="14 15">ZZ0214-1</strain>
    </source>
</reference>
<dbReference type="Gene3D" id="3.30.930.10">
    <property type="entry name" value="Bira Bifunctional Protein, Domain 2"/>
    <property type="match status" value="1"/>
</dbReference>
<dbReference type="PANTHER" id="PTHR22594:SF16">
    <property type="entry name" value="ASPARAGINE--TRNA LIGASE, CYTOPLASMIC"/>
    <property type="match status" value="1"/>
</dbReference>
<evidence type="ECO:0000313" key="15">
    <source>
        <dbReference type="Proteomes" id="UP000230002"/>
    </source>
</evidence>
<organism evidence="14 15">
    <name type="scientific">Ganoderma sinense ZZ0214-1</name>
    <dbReference type="NCBI Taxonomy" id="1077348"/>
    <lineage>
        <taxon>Eukaryota</taxon>
        <taxon>Fungi</taxon>
        <taxon>Dikarya</taxon>
        <taxon>Basidiomycota</taxon>
        <taxon>Agaricomycotina</taxon>
        <taxon>Agaricomycetes</taxon>
        <taxon>Polyporales</taxon>
        <taxon>Polyporaceae</taxon>
        <taxon>Ganoderma</taxon>
    </lineage>
</organism>
<keyword evidence="9" id="KW-0030">Aminoacyl-tRNA synthetase</keyword>
<keyword evidence="4" id="KW-0963">Cytoplasm</keyword>
<evidence type="ECO:0000256" key="6">
    <source>
        <dbReference type="ARBA" id="ARBA00022741"/>
    </source>
</evidence>
<dbReference type="AlphaFoldDB" id="A0A2G8SJ38"/>
<dbReference type="SUPFAM" id="SSF55681">
    <property type="entry name" value="Class II aaRS and biotin synthetases"/>
    <property type="match status" value="1"/>
</dbReference>
<evidence type="ECO:0000259" key="13">
    <source>
        <dbReference type="PROSITE" id="PS50862"/>
    </source>
</evidence>
<feature type="region of interest" description="Disordered" evidence="12">
    <location>
        <begin position="63"/>
        <end position="91"/>
    </location>
</feature>